<reference evidence="2 3" key="1">
    <citation type="submission" date="2016-04" db="EMBL/GenBank/DDBJ databases">
        <title>Genome analyses suggest a sexual origin of heterokaryosis in a supposedly ancient asexual fungus.</title>
        <authorList>
            <person name="Ropars J."/>
            <person name="Sedzielewska K."/>
            <person name="Noel J."/>
            <person name="Charron P."/>
            <person name="Farinelli L."/>
            <person name="Marton T."/>
            <person name="Kruger M."/>
            <person name="Pelin A."/>
            <person name="Brachmann A."/>
            <person name="Corradi N."/>
        </authorList>
    </citation>
    <scope>NUCLEOTIDE SEQUENCE [LARGE SCALE GENOMIC DNA]</scope>
    <source>
        <strain evidence="2 3">A5</strain>
    </source>
</reference>
<gene>
    <name evidence="2" type="ORF">RhiirA5_438542</name>
    <name evidence="1" type="ORF">RhiirA5_438790</name>
</gene>
<dbReference type="AlphaFoldDB" id="A0A2N0NIZ1"/>
<sequence length="414" mass="48264">MSTDKYKRQLLATGDIIETLHYSVFAINWWIFIKKTPEKYSCIPICVNMRIKFELNKTEFIIRIIKQSNNIYQPGYICETDQAAMVYSTPTAAINETYKKLFNVQTRYSGPLVMGFDDEKIAEELQVGVLFFPFKISVYNITVFIFALGSSTLEELNFTDPGYQSSFSHKFRGKQSLIVQSILKDKCQKDIYQQAEKIQTYSGISPKDVWSKLKILNNIDGWKNQQSSIIELSSHLIWVYSENYEFIDWKLQAWRSMMRKVGCTNITHFTKKQSFFEFWTNSLDPSNDRNLISYLYIKNLLNYNPPEPDIKNDNLKMHNTIDKFWKSFDESIHMNKRGFDGKMRILSVIADNFGHREIREKLKISNDLISAAKKYAHTNGPGCVVMTKPIITKSRVSEIQDQEFEAFFASGFKN</sequence>
<name>A0A2N0NIZ1_9GLOM</name>
<accession>A0A2N0NIZ1</accession>
<dbReference type="VEuPathDB" id="FungiDB:RhiirA1_401034"/>
<comment type="caution">
    <text evidence="2">The sequence shown here is derived from an EMBL/GenBank/DDBJ whole genome shotgun (WGS) entry which is preliminary data.</text>
</comment>
<organism evidence="2 3">
    <name type="scientific">Rhizophagus irregularis</name>
    <dbReference type="NCBI Taxonomy" id="588596"/>
    <lineage>
        <taxon>Eukaryota</taxon>
        <taxon>Fungi</taxon>
        <taxon>Fungi incertae sedis</taxon>
        <taxon>Mucoromycota</taxon>
        <taxon>Glomeromycotina</taxon>
        <taxon>Glomeromycetes</taxon>
        <taxon>Glomerales</taxon>
        <taxon>Glomeraceae</taxon>
        <taxon>Rhizophagus</taxon>
    </lineage>
</organism>
<evidence type="ECO:0000313" key="1">
    <source>
        <dbReference type="EMBL" id="PKB94435.1"/>
    </source>
</evidence>
<evidence type="ECO:0000313" key="2">
    <source>
        <dbReference type="EMBL" id="PKB94538.1"/>
    </source>
</evidence>
<dbReference type="VEuPathDB" id="FungiDB:RhiirFUN_003094"/>
<dbReference type="VEuPathDB" id="FungiDB:FUN_022883"/>
<dbReference type="EMBL" id="LLXJ01006075">
    <property type="protein sequence ID" value="PKB94435.1"/>
    <property type="molecule type" value="Genomic_DNA"/>
</dbReference>
<dbReference type="Proteomes" id="UP000232722">
    <property type="component" value="Unassembled WGS sequence"/>
</dbReference>
<evidence type="ECO:0000313" key="3">
    <source>
        <dbReference type="Proteomes" id="UP000232722"/>
    </source>
</evidence>
<proteinExistence type="predicted"/>
<protein>
    <submittedName>
        <fullName evidence="2">Uncharacterized protein</fullName>
    </submittedName>
</protein>
<dbReference type="EMBL" id="LLXJ01005906">
    <property type="protein sequence ID" value="PKB94538.1"/>
    <property type="molecule type" value="Genomic_DNA"/>
</dbReference>
<reference evidence="2 3" key="2">
    <citation type="submission" date="2017-09" db="EMBL/GenBank/DDBJ databases">
        <title>Extensive intraspecific genome diversity in a model arbuscular mycorrhizal fungus.</title>
        <authorList>
            <person name="Chen E.C."/>
            <person name="Morin E."/>
            <person name="Beaudet D."/>
            <person name="Noel J."/>
            <person name="Ndikumana S."/>
            <person name="Charron P."/>
            <person name="St-Onge C."/>
            <person name="Giorgi J."/>
            <person name="Grigoriev I.V."/>
            <person name="Roux C."/>
            <person name="Martin F.M."/>
            <person name="Corradi N."/>
        </authorList>
    </citation>
    <scope>NUCLEOTIDE SEQUENCE [LARGE SCALE GENOMIC DNA]</scope>
    <source>
        <strain evidence="2 3">A5</strain>
    </source>
</reference>